<comment type="caution">
    <text evidence="5">The sequence shown here is derived from an EMBL/GenBank/DDBJ whole genome shotgun (WGS) entry which is preliminary data.</text>
</comment>
<dbReference type="PANTHER" id="PTHR22952">
    <property type="entry name" value="CAMP-RESPONSE ELEMENT BINDING PROTEIN-RELATED"/>
    <property type="match status" value="1"/>
</dbReference>
<dbReference type="GO" id="GO:0045893">
    <property type="term" value="P:positive regulation of DNA-templated transcription"/>
    <property type="evidence" value="ECO:0007669"/>
    <property type="project" value="InterPro"/>
</dbReference>
<feature type="compositionally biased region" description="Polar residues" evidence="4">
    <location>
        <begin position="39"/>
        <end position="57"/>
    </location>
</feature>
<evidence type="ECO:0000256" key="1">
    <source>
        <dbReference type="ARBA" id="ARBA00004123"/>
    </source>
</evidence>
<gene>
    <name evidence="5" type="ORF">F3Y22_tig00111378pilonHSYRG00036</name>
</gene>
<organism evidence="5 6">
    <name type="scientific">Hibiscus syriacus</name>
    <name type="common">Rose of Sharon</name>
    <dbReference type="NCBI Taxonomy" id="106335"/>
    <lineage>
        <taxon>Eukaryota</taxon>
        <taxon>Viridiplantae</taxon>
        <taxon>Streptophyta</taxon>
        <taxon>Embryophyta</taxon>
        <taxon>Tracheophyta</taxon>
        <taxon>Spermatophyta</taxon>
        <taxon>Magnoliopsida</taxon>
        <taxon>eudicotyledons</taxon>
        <taxon>Gunneridae</taxon>
        <taxon>Pentapetalae</taxon>
        <taxon>rosids</taxon>
        <taxon>malvids</taxon>
        <taxon>Malvales</taxon>
        <taxon>Malvaceae</taxon>
        <taxon>Malvoideae</taxon>
        <taxon>Hibiscus</taxon>
    </lineage>
</organism>
<evidence type="ECO:0000256" key="2">
    <source>
        <dbReference type="ARBA" id="ARBA00023125"/>
    </source>
</evidence>
<feature type="compositionally biased region" description="Polar residues" evidence="4">
    <location>
        <begin position="22"/>
        <end position="31"/>
    </location>
</feature>
<feature type="compositionally biased region" description="Low complexity" evidence="4">
    <location>
        <begin position="83"/>
        <end position="94"/>
    </location>
</feature>
<dbReference type="Proteomes" id="UP000436088">
    <property type="component" value="Unassembled WGS sequence"/>
</dbReference>
<protein>
    <submittedName>
        <fullName evidence="5">Basic-leucine zipper transcription factor family protein, putative isoform 4</fullName>
    </submittedName>
</protein>
<feature type="region of interest" description="Disordered" evidence="4">
    <location>
        <begin position="79"/>
        <end position="106"/>
    </location>
</feature>
<sequence>MYMDEFLTRIWNAKENLAIDSNGHQNNSENKQVGAHVRSSLNETSSSRGIAQQSSLPRQASLTLPAPLCRKTVDEVWSEIQRGQQGQGQSNNSNVHNADEDAGIRRQSTFGETTLEDLLIKAGVVREQCMLPPTPAVPPPPQYGLYQTSNSPAVGSGFVSRPVGFSGTGSQTMPPSLNDGKNGGSYQLAAPPLTALHYNGKVAAASGYGPGKTIGVVAPMSPVSSERICANQVDNPVSQYGMAIGAIRGSALRSGRRKNRWKAWKTKENLRKMRRSLSCPL</sequence>
<keyword evidence="6" id="KW-1185">Reference proteome</keyword>
<evidence type="ECO:0000313" key="5">
    <source>
        <dbReference type="EMBL" id="KAE8680567.1"/>
    </source>
</evidence>
<dbReference type="AlphaFoldDB" id="A0A6A2YMM9"/>
<keyword evidence="3" id="KW-0539">Nucleus</keyword>
<dbReference type="GO" id="GO:0005634">
    <property type="term" value="C:nucleus"/>
    <property type="evidence" value="ECO:0007669"/>
    <property type="project" value="UniProtKB-SubCell"/>
</dbReference>
<evidence type="ECO:0000256" key="4">
    <source>
        <dbReference type="SAM" id="MobiDB-lite"/>
    </source>
</evidence>
<dbReference type="EMBL" id="VEPZ02001323">
    <property type="protein sequence ID" value="KAE8680567.1"/>
    <property type="molecule type" value="Genomic_DNA"/>
</dbReference>
<accession>A0A6A2YMM9</accession>
<dbReference type="PANTHER" id="PTHR22952:SF175">
    <property type="entry name" value="PROTEIN ABSCISIC ACID-INSENSITIVE 5"/>
    <property type="match status" value="1"/>
</dbReference>
<reference evidence="5" key="1">
    <citation type="submission" date="2019-09" db="EMBL/GenBank/DDBJ databases">
        <title>Draft genome information of white flower Hibiscus syriacus.</title>
        <authorList>
            <person name="Kim Y.-M."/>
        </authorList>
    </citation>
    <scope>NUCLEOTIDE SEQUENCE [LARGE SCALE GENOMIC DNA]</scope>
    <source>
        <strain evidence="5">YM2019G1</strain>
    </source>
</reference>
<comment type="subcellular location">
    <subcellularLocation>
        <location evidence="1">Nucleus</location>
    </subcellularLocation>
</comment>
<evidence type="ECO:0000313" key="6">
    <source>
        <dbReference type="Proteomes" id="UP000436088"/>
    </source>
</evidence>
<feature type="region of interest" description="Disordered" evidence="4">
    <location>
        <begin position="21"/>
        <end position="57"/>
    </location>
</feature>
<keyword evidence="2" id="KW-0238">DNA-binding</keyword>
<dbReference type="InterPro" id="IPR043452">
    <property type="entry name" value="BZIP46-like"/>
</dbReference>
<dbReference type="GO" id="GO:0003677">
    <property type="term" value="F:DNA binding"/>
    <property type="evidence" value="ECO:0007669"/>
    <property type="project" value="UniProtKB-KW"/>
</dbReference>
<proteinExistence type="predicted"/>
<name>A0A6A2YMM9_HIBSY</name>
<evidence type="ECO:0000256" key="3">
    <source>
        <dbReference type="ARBA" id="ARBA00023242"/>
    </source>
</evidence>
<dbReference type="GO" id="GO:0003700">
    <property type="term" value="F:DNA-binding transcription factor activity"/>
    <property type="evidence" value="ECO:0007669"/>
    <property type="project" value="InterPro"/>
</dbReference>